<sequence length="66" mass="7757">MHYIFFHCSITMTGKVDFDFSSSDTISPQDIKSFESKVKWFAQRRGSKLSRTQPFSESRFSQLKKI</sequence>
<protein>
    <submittedName>
        <fullName evidence="1">Uncharacterized protein</fullName>
    </submittedName>
</protein>
<organism evidence="1 2">
    <name type="scientific">Triparma laevis f. inornata</name>
    <dbReference type="NCBI Taxonomy" id="1714386"/>
    <lineage>
        <taxon>Eukaryota</taxon>
        <taxon>Sar</taxon>
        <taxon>Stramenopiles</taxon>
        <taxon>Ochrophyta</taxon>
        <taxon>Bolidophyceae</taxon>
        <taxon>Parmales</taxon>
        <taxon>Triparmaceae</taxon>
        <taxon>Triparma</taxon>
    </lineage>
</organism>
<comment type="caution">
    <text evidence="1">The sequence shown here is derived from an EMBL/GenBank/DDBJ whole genome shotgun (WGS) entry which is preliminary data.</text>
</comment>
<accession>A0A9W7AYW4</accession>
<proteinExistence type="predicted"/>
<name>A0A9W7AYW4_9STRA</name>
<dbReference type="AlphaFoldDB" id="A0A9W7AYW4"/>
<dbReference type="Proteomes" id="UP001162640">
    <property type="component" value="Unassembled WGS sequence"/>
</dbReference>
<gene>
    <name evidence="1" type="ORF">TL16_g08026</name>
</gene>
<evidence type="ECO:0000313" key="2">
    <source>
        <dbReference type="Proteomes" id="UP001162640"/>
    </source>
</evidence>
<dbReference type="EMBL" id="BLQM01000260">
    <property type="protein sequence ID" value="GMH79081.1"/>
    <property type="molecule type" value="Genomic_DNA"/>
</dbReference>
<reference evidence="2" key="1">
    <citation type="journal article" date="2023" name="Commun. Biol.">
        <title>Genome analysis of Parmales, the sister group of diatoms, reveals the evolutionary specialization of diatoms from phago-mixotrophs to photoautotrophs.</title>
        <authorList>
            <person name="Ban H."/>
            <person name="Sato S."/>
            <person name="Yoshikawa S."/>
            <person name="Yamada K."/>
            <person name="Nakamura Y."/>
            <person name="Ichinomiya M."/>
            <person name="Sato N."/>
            <person name="Blanc-Mathieu R."/>
            <person name="Endo H."/>
            <person name="Kuwata A."/>
            <person name="Ogata H."/>
        </authorList>
    </citation>
    <scope>NUCLEOTIDE SEQUENCE [LARGE SCALE GENOMIC DNA]</scope>
</reference>
<evidence type="ECO:0000313" key="1">
    <source>
        <dbReference type="EMBL" id="GMH79081.1"/>
    </source>
</evidence>